<dbReference type="PANTHER" id="PTHR30613:SF1">
    <property type="entry name" value="DUF1479 DOMAIN PROTEIN (AFU_ORTHOLOGUE AFUA_5G09280)"/>
    <property type="match status" value="1"/>
</dbReference>
<keyword evidence="2" id="KW-1185">Reference proteome</keyword>
<evidence type="ECO:0008006" key="3">
    <source>
        <dbReference type="Google" id="ProtNLM"/>
    </source>
</evidence>
<gene>
    <name evidence="1" type="ORF">I316_03757</name>
</gene>
<proteinExistence type="predicted"/>
<dbReference type="Proteomes" id="UP000092666">
    <property type="component" value="Unassembled WGS sequence"/>
</dbReference>
<dbReference type="AlphaFoldDB" id="A0A1B9GUJ5"/>
<organism evidence="1 2">
    <name type="scientific">Kwoniella heveanensis BCC8398</name>
    <dbReference type="NCBI Taxonomy" id="1296120"/>
    <lineage>
        <taxon>Eukaryota</taxon>
        <taxon>Fungi</taxon>
        <taxon>Dikarya</taxon>
        <taxon>Basidiomycota</taxon>
        <taxon>Agaricomycotina</taxon>
        <taxon>Tremellomycetes</taxon>
        <taxon>Tremellales</taxon>
        <taxon>Cryptococcaceae</taxon>
        <taxon>Kwoniella</taxon>
    </lineage>
</organism>
<name>A0A1B9GUJ5_9TREE</name>
<reference evidence="2" key="2">
    <citation type="submission" date="2013-12" db="EMBL/GenBank/DDBJ databases">
        <title>Evolution of pathogenesis and genome organization in the Tremellales.</title>
        <authorList>
            <person name="Cuomo C."/>
            <person name="Litvintseva A."/>
            <person name="Heitman J."/>
            <person name="Chen Y."/>
            <person name="Sun S."/>
            <person name="Springer D."/>
            <person name="Dromer F."/>
            <person name="Young S."/>
            <person name="Zeng Q."/>
            <person name="Chapman S."/>
            <person name="Gujja S."/>
            <person name="Saif S."/>
            <person name="Birren B."/>
        </authorList>
    </citation>
    <scope>NUCLEOTIDE SEQUENCE [LARGE SCALE GENOMIC DNA]</scope>
    <source>
        <strain evidence="2">BCC8398</strain>
    </source>
</reference>
<evidence type="ECO:0000313" key="2">
    <source>
        <dbReference type="Proteomes" id="UP000092666"/>
    </source>
</evidence>
<dbReference type="Gene3D" id="2.60.120.330">
    <property type="entry name" value="B-lactam Antibiotic, Isopenicillin N Synthase, Chain"/>
    <property type="match status" value="1"/>
</dbReference>
<evidence type="ECO:0000313" key="1">
    <source>
        <dbReference type="EMBL" id="OCF34714.1"/>
    </source>
</evidence>
<protein>
    <recommendedName>
        <fullName evidence="3">DUF1479-domain-containing protein</fullName>
    </recommendedName>
</protein>
<accession>A0A1B9GUJ5</accession>
<dbReference type="SUPFAM" id="SSF51197">
    <property type="entry name" value="Clavaminate synthase-like"/>
    <property type="match status" value="1"/>
</dbReference>
<sequence length="469" mass="51860">MPGMGMMGLGAGAPRQARSEGDISSVFASLSGEEAKPLPPRFIDLKRQIIGDEANQRALTDSWVRLCDRLGQAGEEIERKKQDCIPQIAYEELTSPSPSTSTLSALKRAGSFVVRGVVDEETATGWLKGCEKYIGDNPQVRGFPKDDKQVFELYWSKTQLAARSHPRSLAVQRSLLTLFTHPPDFPISLTTPLTYADRLRIRHPGDAQFALGPHMDGGSIERWEDPMYRAVYKDILNGNWEAFDAYTIGERGVAKQNLYDGPGSCGVFRAFQGWTSMSETGPGEGTLRVYPFIRELTAYTILRPLFREKESRASLTYEQYLDPSNWVLDPTTSAFPGSPLARSQEFNDVTHPHLALNRSMVSMPTVKPGDQAWWHCESVHNGTGPSAVLYIPAVPLTPSNIEYIKDQRSTFFEGRPGPDFPGGEGEAHFVGKGVEGDILSKEGRRAMGLEPFEITADLSSGEKSIRQKA</sequence>
<reference evidence="1 2" key="1">
    <citation type="submission" date="2013-07" db="EMBL/GenBank/DDBJ databases">
        <title>The Genome Sequence of Cryptococcus heveanensis BCC8398.</title>
        <authorList>
            <consortium name="The Broad Institute Genome Sequencing Platform"/>
            <person name="Cuomo C."/>
            <person name="Litvintseva A."/>
            <person name="Chen Y."/>
            <person name="Heitman J."/>
            <person name="Sun S."/>
            <person name="Springer D."/>
            <person name="Dromer F."/>
            <person name="Young S.K."/>
            <person name="Zeng Q."/>
            <person name="Gargeya S."/>
            <person name="Fitzgerald M."/>
            <person name="Abouelleil A."/>
            <person name="Alvarado L."/>
            <person name="Berlin A.M."/>
            <person name="Chapman S.B."/>
            <person name="Dewar J."/>
            <person name="Goldberg J."/>
            <person name="Griggs A."/>
            <person name="Gujja S."/>
            <person name="Hansen M."/>
            <person name="Howarth C."/>
            <person name="Imamovic A."/>
            <person name="Larimer J."/>
            <person name="McCowan C."/>
            <person name="Murphy C."/>
            <person name="Pearson M."/>
            <person name="Priest M."/>
            <person name="Roberts A."/>
            <person name="Saif S."/>
            <person name="Shea T."/>
            <person name="Sykes S."/>
            <person name="Wortman J."/>
            <person name="Nusbaum C."/>
            <person name="Birren B."/>
        </authorList>
    </citation>
    <scope>NUCLEOTIDE SEQUENCE [LARGE SCALE GENOMIC DNA]</scope>
    <source>
        <strain evidence="1 2">BCC8398</strain>
    </source>
</reference>
<dbReference type="Pfam" id="PF07350">
    <property type="entry name" value="Gig2-like"/>
    <property type="match status" value="1"/>
</dbReference>
<dbReference type="InterPro" id="IPR027443">
    <property type="entry name" value="IPNS-like_sf"/>
</dbReference>
<dbReference type="InterPro" id="IPR010856">
    <property type="entry name" value="Gig2-like"/>
</dbReference>
<dbReference type="OrthoDB" id="8249012at2759"/>
<dbReference type="EMBL" id="KV700124">
    <property type="protein sequence ID" value="OCF34714.1"/>
    <property type="molecule type" value="Genomic_DNA"/>
</dbReference>
<dbReference type="STRING" id="1296120.A0A1B9GUJ5"/>
<dbReference type="PANTHER" id="PTHR30613">
    <property type="entry name" value="UNCHARACTERIZED PROTEIN YBIU-RELATED"/>
    <property type="match status" value="1"/>
</dbReference>